<dbReference type="PATRIC" id="fig|632348.3.peg.773"/>
<keyword evidence="3" id="KW-1185">Reference proteome</keyword>
<feature type="transmembrane region" description="Helical" evidence="1">
    <location>
        <begin position="6"/>
        <end position="27"/>
    </location>
</feature>
<keyword evidence="1" id="KW-0812">Transmembrane</keyword>
<keyword evidence="1" id="KW-0472">Membrane</keyword>
<keyword evidence="1" id="KW-1133">Transmembrane helix</keyword>
<dbReference type="Proteomes" id="UP000006835">
    <property type="component" value="Chromosome"/>
</dbReference>
<dbReference type="KEGG" id="ckn:Calkro_0728"/>
<feature type="transmembrane region" description="Helical" evidence="1">
    <location>
        <begin position="143"/>
        <end position="170"/>
    </location>
</feature>
<organism evidence="2 3">
    <name type="scientific">Caldicellulosiruptor kronotskyensis (strain DSM 18902 / VKM B-2412 / 2002)</name>
    <dbReference type="NCBI Taxonomy" id="632348"/>
    <lineage>
        <taxon>Bacteria</taxon>
        <taxon>Bacillati</taxon>
        <taxon>Bacillota</taxon>
        <taxon>Bacillota incertae sedis</taxon>
        <taxon>Caldicellulosiruptorales</taxon>
        <taxon>Caldicellulosiruptoraceae</taxon>
        <taxon>Caldicellulosiruptor</taxon>
    </lineage>
</organism>
<dbReference type="EMBL" id="CP002330">
    <property type="protein sequence ID" value="ADQ45619.1"/>
    <property type="molecule type" value="Genomic_DNA"/>
</dbReference>
<dbReference type="HOGENOM" id="CLU_1132436_0_0_9"/>
<protein>
    <submittedName>
        <fullName evidence="2">Uncharacterized protein</fullName>
    </submittedName>
</protein>
<feature type="transmembrane region" description="Helical" evidence="1">
    <location>
        <begin position="216"/>
        <end position="234"/>
    </location>
</feature>
<evidence type="ECO:0000313" key="2">
    <source>
        <dbReference type="EMBL" id="ADQ45619.1"/>
    </source>
</evidence>
<evidence type="ECO:0000256" key="1">
    <source>
        <dbReference type="SAM" id="Phobius"/>
    </source>
</evidence>
<proteinExistence type="predicted"/>
<reference key="1">
    <citation type="submission" date="2010-11" db="EMBL/GenBank/DDBJ databases">
        <title>Complete sequence of Caldicellulosiruptor kronotskyensis 2002.</title>
        <authorList>
            <consortium name="US DOE Joint Genome Institute"/>
            <person name="Lucas S."/>
            <person name="Copeland A."/>
            <person name="Lapidus A."/>
            <person name="Cheng J.-F."/>
            <person name="Bruce D."/>
            <person name="Goodwin L."/>
            <person name="Pitluck S."/>
            <person name="Davenport K."/>
            <person name="Detter J.C."/>
            <person name="Han C."/>
            <person name="Tapia R."/>
            <person name="Land M."/>
            <person name="Hauser L."/>
            <person name="Jeffries C."/>
            <person name="Kyrpides N."/>
            <person name="Ivanova N."/>
            <person name="Mikhailova N."/>
            <person name="Blumer-Schuette S.E."/>
            <person name="Kelly R.M."/>
            <person name="Woyke T."/>
        </authorList>
    </citation>
    <scope>NUCLEOTIDE SEQUENCE</scope>
    <source>
        <strain>2002</strain>
    </source>
</reference>
<dbReference type="AlphaFoldDB" id="E4SEY2"/>
<feature type="transmembrane region" description="Helical" evidence="1">
    <location>
        <begin position="182"/>
        <end position="204"/>
    </location>
</feature>
<sequence>MYSIYIAAFISTLMAFVFWGGFIYYYFFEKLDKYIFLGIISALSCPIVNLLVKAPLLKILKEVFNIHGNTTLKAPIGYLIIFIFLPSITEETIKILPSFFLKLYNVDSKTLLRIAYILGFGFGIGEIWYIAHGITKNPSMAGYPFFLFGGFATERFFGVIIHAGLTVVALTGLKKDIKSFSFLNLVFAILLHTAVNISAFTYQLKIRIINEKMDEFLLMFWPAIFVIIFVNIILNKIRTLEGYF</sequence>
<feature type="transmembrane region" description="Helical" evidence="1">
    <location>
        <begin position="110"/>
        <end position="131"/>
    </location>
</feature>
<accession>E4SEY2</accession>
<name>E4SEY2_CALK2</name>
<gene>
    <name evidence="2" type="ordered locus">Calkro_0728</name>
</gene>
<feature type="transmembrane region" description="Helical" evidence="1">
    <location>
        <begin position="34"/>
        <end position="52"/>
    </location>
</feature>
<dbReference type="RefSeq" id="WP_013429765.1">
    <property type="nucleotide sequence ID" value="NC_014720.1"/>
</dbReference>
<evidence type="ECO:0000313" key="3">
    <source>
        <dbReference type="Proteomes" id="UP000006835"/>
    </source>
</evidence>
<feature type="transmembrane region" description="Helical" evidence="1">
    <location>
        <begin position="72"/>
        <end position="89"/>
    </location>
</feature>
<dbReference type="OrthoDB" id="10007058at2"/>
<reference evidence="2 3" key="2">
    <citation type="journal article" date="2011" name="J. Bacteriol.">
        <title>Complete genome sequences for the anaerobic, extremely thermophilic plant biomass-degrading bacteria Caldicellulosiruptor hydrothermalis, Caldicellulosiruptor kristjanssonii, Caldicellulosiruptor kronotskyensis, Caldicellulosiruptor owensenis, and Caldicellulosiruptor lactoaceticus.</title>
        <authorList>
            <person name="Blumer-Schuette S.E."/>
            <person name="Ozdemir I."/>
            <person name="Mistry D."/>
            <person name="Lucas S."/>
            <person name="Lapidus A."/>
            <person name="Cheng J.F."/>
            <person name="Goodwin L.A."/>
            <person name="Pitluck S."/>
            <person name="Land M.L."/>
            <person name="Hauser L.J."/>
            <person name="Woyke T."/>
            <person name="Mikhailova N."/>
            <person name="Pati A."/>
            <person name="Kyrpides N.C."/>
            <person name="Ivanova N."/>
            <person name="Detter J.C."/>
            <person name="Walston-Davenport K."/>
            <person name="Han S."/>
            <person name="Adams M.W."/>
            <person name="Kelly R.M."/>
        </authorList>
    </citation>
    <scope>NUCLEOTIDE SEQUENCE [LARGE SCALE GENOMIC DNA]</scope>
    <source>
        <strain evidence="3">DSM 18902 / VKM B-2412 / 2002</strain>
    </source>
</reference>